<evidence type="ECO:0000256" key="1">
    <source>
        <dbReference type="SAM" id="MobiDB-lite"/>
    </source>
</evidence>
<dbReference type="GO" id="GO:0006508">
    <property type="term" value="P:proteolysis"/>
    <property type="evidence" value="ECO:0007669"/>
    <property type="project" value="UniProtKB-KW"/>
</dbReference>
<protein>
    <submittedName>
        <fullName evidence="2">Cysteine protease</fullName>
    </submittedName>
</protein>
<gene>
    <name evidence="2" type="ORF">COX90_04200</name>
</gene>
<evidence type="ECO:0000313" key="3">
    <source>
        <dbReference type="Proteomes" id="UP000230760"/>
    </source>
</evidence>
<dbReference type="GO" id="GO:0008233">
    <property type="term" value="F:peptidase activity"/>
    <property type="evidence" value="ECO:0007669"/>
    <property type="project" value="UniProtKB-KW"/>
</dbReference>
<sequence length="356" mass="38127">NFYDIFSNYPLLAAWVTPTDPPLRGFSDLGNKLAGGAGASLSDEEALKSLAGIWQVSVNNAIEYKTEPAAFWTGKFSQFVKYPRDTIKDRAGTCLDTALFFASAASTQGLKSYVVLMPGHAFPLVQLPQSGQIIPVESTALNSKVSFEEAVNTGIETYNKAMAGPNVIVDVEKFQAAGIIPPELEELPSDILSSWGVYMEGGGYSQPPSGGSSGQPGSGQSKTSYSNPSPVWRVSYPSTWSIVPSGSEVDFYSPSRETEFIVTWGYGLTGSTARMAIEQYLLFPRGASATGETQMNLAGTAATKVSYSANISGTQYALYGYYFESQGYGFAILYDFPAGSGVAQNNCESILQSFTF</sequence>
<feature type="region of interest" description="Disordered" evidence="1">
    <location>
        <begin position="203"/>
        <end position="227"/>
    </location>
</feature>
<accession>A0A2M7UX27</accession>
<feature type="non-terminal residue" evidence="2">
    <location>
        <position position="1"/>
    </location>
</feature>
<keyword evidence="2" id="KW-0645">Protease</keyword>
<keyword evidence="2" id="KW-0378">Hydrolase</keyword>
<proteinExistence type="predicted"/>
<name>A0A2M7UX27_9BACT</name>
<organism evidence="2 3">
    <name type="scientific">Candidatus Nealsonbacteria bacterium CG_4_10_14_0_2_um_filter_38_17</name>
    <dbReference type="NCBI Taxonomy" id="1974680"/>
    <lineage>
        <taxon>Bacteria</taxon>
        <taxon>Candidatus Nealsoniibacteriota</taxon>
    </lineage>
</organism>
<reference evidence="3" key="1">
    <citation type="submission" date="2017-09" db="EMBL/GenBank/DDBJ databases">
        <title>Depth-based differentiation of microbial function through sediment-hosted aquifers and enrichment of novel symbionts in the deep terrestrial subsurface.</title>
        <authorList>
            <person name="Probst A.J."/>
            <person name="Ladd B."/>
            <person name="Jarett J.K."/>
            <person name="Geller-Mcgrath D.E."/>
            <person name="Sieber C.M.K."/>
            <person name="Emerson J.B."/>
            <person name="Anantharaman K."/>
            <person name="Thomas B.C."/>
            <person name="Malmstrom R."/>
            <person name="Stieglmeier M."/>
            <person name="Klingl A."/>
            <person name="Woyke T."/>
            <person name="Ryan C.M."/>
            <person name="Banfield J.F."/>
        </authorList>
    </citation>
    <scope>NUCLEOTIDE SEQUENCE [LARGE SCALE GENOMIC DNA]</scope>
</reference>
<evidence type="ECO:0000313" key="2">
    <source>
        <dbReference type="EMBL" id="PIZ88524.1"/>
    </source>
</evidence>
<dbReference type="EMBL" id="PFPB01000073">
    <property type="protein sequence ID" value="PIZ88524.1"/>
    <property type="molecule type" value="Genomic_DNA"/>
</dbReference>
<dbReference type="Proteomes" id="UP000230760">
    <property type="component" value="Unassembled WGS sequence"/>
</dbReference>
<dbReference type="AlphaFoldDB" id="A0A2M7UX27"/>
<comment type="caution">
    <text evidence="2">The sequence shown here is derived from an EMBL/GenBank/DDBJ whole genome shotgun (WGS) entry which is preliminary data.</text>
</comment>